<organism evidence="2 3">
    <name type="scientific">Rhodoferax antarcticus ANT.BR</name>
    <dbReference type="NCBI Taxonomy" id="1111071"/>
    <lineage>
        <taxon>Bacteria</taxon>
        <taxon>Pseudomonadati</taxon>
        <taxon>Pseudomonadota</taxon>
        <taxon>Betaproteobacteria</taxon>
        <taxon>Burkholderiales</taxon>
        <taxon>Comamonadaceae</taxon>
        <taxon>Rhodoferax</taxon>
    </lineage>
</organism>
<dbReference type="AlphaFoldDB" id="A0A1Q8YEU6"/>
<keyword evidence="1" id="KW-0472">Membrane</keyword>
<evidence type="ECO:0000313" key="3">
    <source>
        <dbReference type="Proteomes" id="UP000185911"/>
    </source>
</evidence>
<dbReference type="Proteomes" id="UP000185911">
    <property type="component" value="Unassembled WGS sequence"/>
</dbReference>
<name>A0A1Q8YEU6_9BURK</name>
<protein>
    <submittedName>
        <fullName evidence="2">Putative signal peptidase II</fullName>
    </submittedName>
</protein>
<comment type="caution">
    <text evidence="2">The sequence shown here is derived from an EMBL/GenBank/DDBJ whole genome shotgun (WGS) entry which is preliminary data.</text>
</comment>
<keyword evidence="1" id="KW-0812">Transmembrane</keyword>
<evidence type="ECO:0000313" key="2">
    <source>
        <dbReference type="EMBL" id="OLP06553.1"/>
    </source>
</evidence>
<reference evidence="2 3" key="1">
    <citation type="submission" date="2017-01" db="EMBL/GenBank/DDBJ databases">
        <title>Genome sequence of Rhodoferax antarcticus ANT.BR, a psychrophilic purple nonsulfur bacterium from an Antarctic microbial mat.</title>
        <authorList>
            <person name="Baker J."/>
            <person name="Riester C."/>
            <person name="Skinner B."/>
            <person name="Newell A."/>
            <person name="Swingley W."/>
            <person name="Madigan M."/>
            <person name="Jung D."/>
            <person name="Asao M."/>
            <person name="Chen M."/>
            <person name="Loughlin P."/>
            <person name="Pan H."/>
            <person name="Lin S."/>
            <person name="Li N."/>
            <person name="Shaw J."/>
            <person name="Prado M."/>
            <person name="Sherman C."/>
            <person name="Li X."/>
            <person name="Tang J."/>
            <person name="Blankenship R."/>
            <person name="Zhao T."/>
            <person name="Touchman J."/>
            <person name="Sattley M."/>
        </authorList>
    </citation>
    <scope>NUCLEOTIDE SEQUENCE [LARGE SCALE GENOMIC DNA]</scope>
    <source>
        <strain evidence="2 3">ANT.BR</strain>
    </source>
</reference>
<keyword evidence="3" id="KW-1185">Reference proteome</keyword>
<dbReference type="RefSeq" id="WP_075586968.1">
    <property type="nucleotide sequence ID" value="NZ_MSYM01000013.1"/>
</dbReference>
<dbReference type="EMBL" id="MSYM01000013">
    <property type="protein sequence ID" value="OLP06553.1"/>
    <property type="molecule type" value="Genomic_DNA"/>
</dbReference>
<keyword evidence="1" id="KW-1133">Transmembrane helix</keyword>
<evidence type="ECO:0000256" key="1">
    <source>
        <dbReference type="SAM" id="Phobius"/>
    </source>
</evidence>
<accession>A0A1Q8YEU6</accession>
<sequence length="59" mass="6130">MTTPVPIDDAVIFNATRVAMPFTGAAGCSLKGTAGWSAYTCMALPALTAALVKWLLQTN</sequence>
<gene>
    <name evidence="2" type="ORF">BLL52_2789</name>
</gene>
<dbReference type="STRING" id="81479.RA876_08020"/>
<proteinExistence type="predicted"/>
<feature type="transmembrane region" description="Helical" evidence="1">
    <location>
        <begin position="36"/>
        <end position="56"/>
    </location>
</feature>